<evidence type="ECO:0000313" key="2">
    <source>
        <dbReference type="Proteomes" id="UP001597145"/>
    </source>
</evidence>
<name>A0ABW4FRC2_9PSEU</name>
<reference evidence="2" key="1">
    <citation type="journal article" date="2019" name="Int. J. Syst. Evol. Microbiol.">
        <title>The Global Catalogue of Microorganisms (GCM) 10K type strain sequencing project: providing services to taxonomists for standard genome sequencing and annotation.</title>
        <authorList>
            <consortium name="The Broad Institute Genomics Platform"/>
            <consortium name="The Broad Institute Genome Sequencing Center for Infectious Disease"/>
            <person name="Wu L."/>
            <person name="Ma J."/>
        </authorList>
    </citation>
    <scope>NUCLEOTIDE SEQUENCE [LARGE SCALE GENOMIC DNA]</scope>
    <source>
        <strain evidence="2">JCM 12165</strain>
    </source>
</reference>
<evidence type="ECO:0008006" key="3">
    <source>
        <dbReference type="Google" id="ProtNLM"/>
    </source>
</evidence>
<proteinExistence type="predicted"/>
<evidence type="ECO:0000313" key="1">
    <source>
        <dbReference type="EMBL" id="MFD1533095.1"/>
    </source>
</evidence>
<organism evidence="1 2">
    <name type="scientific">Pseudonocardia aurantiaca</name>
    <dbReference type="NCBI Taxonomy" id="75290"/>
    <lineage>
        <taxon>Bacteria</taxon>
        <taxon>Bacillati</taxon>
        <taxon>Actinomycetota</taxon>
        <taxon>Actinomycetes</taxon>
        <taxon>Pseudonocardiales</taxon>
        <taxon>Pseudonocardiaceae</taxon>
        <taxon>Pseudonocardia</taxon>
    </lineage>
</organism>
<comment type="caution">
    <text evidence="1">The sequence shown here is derived from an EMBL/GenBank/DDBJ whole genome shotgun (WGS) entry which is preliminary data.</text>
</comment>
<sequence length="89" mass="9588">MTSNINLITAHERSTAHRDGDSPVYLAWHGHIAALIAEARPDLDADVLAHVALGAMSSDLVVRMLRTGQTERLARSLHHVVGSLLGQDS</sequence>
<dbReference type="EMBL" id="JBHUCP010000023">
    <property type="protein sequence ID" value="MFD1533095.1"/>
    <property type="molecule type" value="Genomic_DNA"/>
</dbReference>
<dbReference type="Proteomes" id="UP001597145">
    <property type="component" value="Unassembled WGS sequence"/>
</dbReference>
<gene>
    <name evidence="1" type="ORF">ACFSCY_27085</name>
</gene>
<dbReference type="RefSeq" id="WP_343983352.1">
    <property type="nucleotide sequence ID" value="NZ_BAAAJG010000016.1"/>
</dbReference>
<keyword evidence="2" id="KW-1185">Reference proteome</keyword>
<accession>A0ABW4FRC2</accession>
<protein>
    <recommendedName>
        <fullName evidence="3">Tetracyclin repressor-like C-terminal domain-containing protein</fullName>
    </recommendedName>
</protein>